<dbReference type="InterPro" id="IPR052519">
    <property type="entry name" value="Euk-type_GlcNAc_Kinase"/>
</dbReference>
<comment type="caution">
    <text evidence="2">The sequence shown here is derived from an EMBL/GenBank/DDBJ whole genome shotgun (WGS) entry which is preliminary data.</text>
</comment>
<feature type="compositionally biased region" description="Low complexity" evidence="1">
    <location>
        <begin position="336"/>
        <end position="359"/>
    </location>
</feature>
<dbReference type="OrthoDB" id="8701357at2"/>
<feature type="region of interest" description="Disordered" evidence="1">
    <location>
        <begin position="1"/>
        <end position="124"/>
    </location>
</feature>
<dbReference type="Pfam" id="PF01869">
    <property type="entry name" value="BcrAD_BadFG"/>
    <property type="match status" value="1"/>
</dbReference>
<dbReference type="SUPFAM" id="SSF53067">
    <property type="entry name" value="Actin-like ATPase domain"/>
    <property type="match status" value="2"/>
</dbReference>
<proteinExistence type="predicted"/>
<dbReference type="Proteomes" id="UP000028058">
    <property type="component" value="Unassembled WGS sequence"/>
</dbReference>
<evidence type="ECO:0000256" key="1">
    <source>
        <dbReference type="SAM" id="MobiDB-lite"/>
    </source>
</evidence>
<feature type="compositionally biased region" description="Low complexity" evidence="1">
    <location>
        <begin position="1"/>
        <end position="21"/>
    </location>
</feature>
<protein>
    <submittedName>
        <fullName evidence="2">Uncharacterized protein</fullName>
    </submittedName>
</protein>
<name>A0A420UXE5_9ACTN</name>
<dbReference type="InterPro" id="IPR043129">
    <property type="entry name" value="ATPase_NBD"/>
</dbReference>
<accession>A0A420UXE5</accession>
<dbReference type="PANTHER" id="PTHR43190:SF3">
    <property type="entry name" value="N-ACETYL-D-GLUCOSAMINE KINASE"/>
    <property type="match status" value="1"/>
</dbReference>
<dbReference type="AlphaFoldDB" id="A0A420UXE5"/>
<reference evidence="2 3" key="1">
    <citation type="journal article" date="2014" name="Genome Announc.">
        <title>Draft Genome Sequence of Streptomyces fradiae ATCC 19609, a Strain Highly Sensitive to Antibiotics.</title>
        <authorList>
            <person name="Bekker O.B."/>
            <person name="Klimina K.M."/>
            <person name="Vatlin A.A."/>
            <person name="Zakharevich N.V."/>
            <person name="Kasianov A.S."/>
            <person name="Danilenko V.N."/>
        </authorList>
    </citation>
    <scope>NUCLEOTIDE SEQUENCE [LARGE SCALE GENOMIC DNA]</scope>
    <source>
        <strain evidence="2 3">ATCC 19609</strain>
    </source>
</reference>
<feature type="compositionally biased region" description="Basic residues" evidence="1">
    <location>
        <begin position="68"/>
        <end position="84"/>
    </location>
</feature>
<dbReference type="InterPro" id="IPR002731">
    <property type="entry name" value="ATPase_BadF"/>
</dbReference>
<evidence type="ECO:0000313" key="2">
    <source>
        <dbReference type="EMBL" id="RKM92297.1"/>
    </source>
</evidence>
<dbReference type="Gene3D" id="3.30.420.40">
    <property type="match status" value="2"/>
</dbReference>
<keyword evidence="3" id="KW-1185">Reference proteome</keyword>
<evidence type="ECO:0000313" key="3">
    <source>
        <dbReference type="Proteomes" id="UP000028058"/>
    </source>
</evidence>
<gene>
    <name evidence="2" type="ORF">SFRA_025830</name>
</gene>
<feature type="compositionally biased region" description="Basic and acidic residues" evidence="1">
    <location>
        <begin position="85"/>
        <end position="94"/>
    </location>
</feature>
<feature type="region of interest" description="Disordered" evidence="1">
    <location>
        <begin position="269"/>
        <end position="365"/>
    </location>
</feature>
<feature type="compositionally biased region" description="Gly residues" evidence="1">
    <location>
        <begin position="22"/>
        <end position="33"/>
    </location>
</feature>
<organism evidence="2 3">
    <name type="scientific">Streptomyces xinghaiensis</name>
    <dbReference type="NCBI Taxonomy" id="1038928"/>
    <lineage>
        <taxon>Bacteria</taxon>
        <taxon>Bacillati</taxon>
        <taxon>Actinomycetota</taxon>
        <taxon>Actinomycetes</taxon>
        <taxon>Kitasatosporales</taxon>
        <taxon>Streptomycetaceae</taxon>
        <taxon>Streptomyces</taxon>
    </lineage>
</organism>
<dbReference type="EMBL" id="JNAD02000014">
    <property type="protein sequence ID" value="RKM92297.1"/>
    <property type="molecule type" value="Genomic_DNA"/>
</dbReference>
<sequence length="554" mass="54094">MAAAAGPPGVAGTGFRSSGVPCGSGCGGAGGGRPAVRGRGTASCRAACGVRLRSSPVSSAGPEPAVHGARRRGLRWRCGRRPRGRERSVNESRGADAAPGAPGRGGQPPPPDEPEDTGGAARWVIGADSGGSGLRVALARAEDGGQVGEAIRAEPVRTGPRGIDAGHLLACLLPAARELLARAGAGEAGRRPEARGAVAAVAVGAAGMATLGDDLRARLPQALAAELGVRRLALAADAVTAYAGALGQRTGAVVAAGTGVIALGANLDAPPGDGGLPLPPATRHGSGPAPNSRTPLEPGAPPGSRAPLGSGGPAGSSPVRGSRVSDGPGGPPASRPPGRTHTPPGGRASPEAAPASGEALYSSAPGGRWRRADGWGHLLGDCGGGAWIGRAGLEAALRAHDGRRGGSAVLLARLEAVFGPADGLPALLYPRTDRAAVLASFAPEVAACAGTDPVAAGILRDAARGIAETAAAVCPPATGCPVAFTGGLFGIGPPLLVPVREELSRLAPEACPVEAEGGPLDGALRIAGALAGGTLRLPADGSMLDLWPRPPAPD</sequence>
<dbReference type="PANTHER" id="PTHR43190">
    <property type="entry name" value="N-ACETYL-D-GLUCOSAMINE KINASE"/>
    <property type="match status" value="1"/>
</dbReference>